<feature type="domain" description="RecF/RecN/SMC N-terminal" evidence="11">
    <location>
        <begin position="5"/>
        <end position="348"/>
    </location>
</feature>
<keyword evidence="5 9" id="KW-0235">DNA replication</keyword>
<evidence type="ECO:0000256" key="5">
    <source>
        <dbReference type="ARBA" id="ARBA00022705"/>
    </source>
</evidence>
<accession>A0A386HM20</accession>
<dbReference type="GO" id="GO:0005524">
    <property type="term" value="F:ATP binding"/>
    <property type="evidence" value="ECO:0007669"/>
    <property type="project" value="UniProtKB-UniRule"/>
</dbReference>
<dbReference type="SUPFAM" id="SSF52540">
    <property type="entry name" value="P-loop containing nucleoside triphosphate hydrolases"/>
    <property type="match status" value="1"/>
</dbReference>
<dbReference type="AlphaFoldDB" id="A0A386HM20"/>
<gene>
    <name evidence="9" type="primary">recF</name>
    <name evidence="12" type="ORF">D6B99_03685</name>
</gene>
<keyword evidence="6 9" id="KW-0547">Nucleotide-binding</keyword>
<evidence type="ECO:0000313" key="13">
    <source>
        <dbReference type="Proteomes" id="UP000266118"/>
    </source>
</evidence>
<dbReference type="GO" id="GO:0006260">
    <property type="term" value="P:DNA replication"/>
    <property type="evidence" value="ECO:0007669"/>
    <property type="project" value="UniProtKB-UniRule"/>
</dbReference>
<dbReference type="InterPro" id="IPR027417">
    <property type="entry name" value="P-loop_NTPase"/>
</dbReference>
<dbReference type="GO" id="GO:0005737">
    <property type="term" value="C:cytoplasm"/>
    <property type="evidence" value="ECO:0007669"/>
    <property type="project" value="UniProtKB-SubCell"/>
</dbReference>
<dbReference type="InterPro" id="IPR001238">
    <property type="entry name" value="DNA-binding_RecF"/>
</dbReference>
<dbReference type="Gene3D" id="3.40.50.300">
    <property type="entry name" value="P-loop containing nucleotide triphosphate hydrolases"/>
    <property type="match status" value="1"/>
</dbReference>
<evidence type="ECO:0000256" key="4">
    <source>
        <dbReference type="ARBA" id="ARBA00022490"/>
    </source>
</evidence>
<dbReference type="InterPro" id="IPR018078">
    <property type="entry name" value="DNA-binding_RecF_CS"/>
</dbReference>
<reference evidence="12 13" key="1">
    <citation type="submission" date="2018-09" db="EMBL/GenBank/DDBJ databases">
        <title>Arachidicoccus sp. nov., a bacterium isolated from soil.</title>
        <authorList>
            <person name="Weon H.-Y."/>
            <person name="Kwon S.-W."/>
            <person name="Lee S.A."/>
        </authorList>
    </citation>
    <scope>NUCLEOTIDE SEQUENCE [LARGE SCALE GENOMIC DNA]</scope>
    <source>
        <strain evidence="12 13">KIS59-12</strain>
    </source>
</reference>
<dbReference type="EMBL" id="CP032489">
    <property type="protein sequence ID" value="AYD46793.1"/>
    <property type="molecule type" value="Genomic_DNA"/>
</dbReference>
<dbReference type="Pfam" id="PF02463">
    <property type="entry name" value="SMC_N"/>
    <property type="match status" value="1"/>
</dbReference>
<protein>
    <recommendedName>
        <fullName evidence="3 9">DNA replication and repair protein RecF</fullName>
    </recommendedName>
</protein>
<dbReference type="GO" id="GO:0009432">
    <property type="term" value="P:SOS response"/>
    <property type="evidence" value="ECO:0007669"/>
    <property type="project" value="UniProtKB-UniRule"/>
</dbReference>
<organism evidence="12 13">
    <name type="scientific">Arachidicoccus soli</name>
    <dbReference type="NCBI Taxonomy" id="2341117"/>
    <lineage>
        <taxon>Bacteria</taxon>
        <taxon>Pseudomonadati</taxon>
        <taxon>Bacteroidota</taxon>
        <taxon>Chitinophagia</taxon>
        <taxon>Chitinophagales</taxon>
        <taxon>Chitinophagaceae</taxon>
        <taxon>Arachidicoccus</taxon>
    </lineage>
</organism>
<evidence type="ECO:0000256" key="1">
    <source>
        <dbReference type="ARBA" id="ARBA00004496"/>
    </source>
</evidence>
<comment type="function">
    <text evidence="9 10">The RecF protein is involved in DNA metabolism; it is required for DNA replication and normal SOS inducibility. RecF binds preferentially to single-stranded, linear DNA. It also seems to bind ATP.</text>
</comment>
<evidence type="ECO:0000256" key="3">
    <source>
        <dbReference type="ARBA" id="ARBA00020170"/>
    </source>
</evidence>
<name>A0A386HM20_9BACT</name>
<dbReference type="Gene3D" id="1.20.1050.90">
    <property type="entry name" value="RecF/RecN/SMC, N-terminal domain"/>
    <property type="match status" value="1"/>
</dbReference>
<dbReference type="PROSITE" id="PS00617">
    <property type="entry name" value="RECF_1"/>
    <property type="match status" value="1"/>
</dbReference>
<dbReference type="PROSITE" id="PS00618">
    <property type="entry name" value="RECF_2"/>
    <property type="match status" value="1"/>
</dbReference>
<evidence type="ECO:0000256" key="9">
    <source>
        <dbReference type="HAMAP-Rule" id="MF_00365"/>
    </source>
</evidence>
<keyword evidence="13" id="KW-1185">Reference proteome</keyword>
<dbReference type="KEGG" id="ark:D6B99_03685"/>
<evidence type="ECO:0000256" key="2">
    <source>
        <dbReference type="ARBA" id="ARBA00008016"/>
    </source>
</evidence>
<keyword evidence="8 9" id="KW-0238">DNA-binding</keyword>
<evidence type="ECO:0000259" key="11">
    <source>
        <dbReference type="Pfam" id="PF02463"/>
    </source>
</evidence>
<dbReference type="GO" id="GO:0000731">
    <property type="term" value="P:DNA synthesis involved in DNA repair"/>
    <property type="evidence" value="ECO:0007669"/>
    <property type="project" value="TreeGrafter"/>
</dbReference>
<comment type="subcellular location">
    <subcellularLocation>
        <location evidence="1 9 10">Cytoplasm</location>
    </subcellularLocation>
</comment>
<evidence type="ECO:0000256" key="10">
    <source>
        <dbReference type="RuleBase" id="RU000578"/>
    </source>
</evidence>
<evidence type="ECO:0000256" key="7">
    <source>
        <dbReference type="ARBA" id="ARBA00022840"/>
    </source>
</evidence>
<proteinExistence type="inferred from homology"/>
<feature type="binding site" evidence="9">
    <location>
        <begin position="31"/>
        <end position="38"/>
    </location>
    <ligand>
        <name>ATP</name>
        <dbReference type="ChEBI" id="CHEBI:30616"/>
    </ligand>
</feature>
<keyword evidence="7 9" id="KW-0067">ATP-binding</keyword>
<dbReference type="GO" id="GO:0006302">
    <property type="term" value="P:double-strand break repair"/>
    <property type="evidence" value="ECO:0007669"/>
    <property type="project" value="TreeGrafter"/>
</dbReference>
<keyword evidence="9 10" id="KW-0234">DNA repair</keyword>
<dbReference type="RefSeq" id="WP_119985218.1">
    <property type="nucleotide sequence ID" value="NZ_CP032489.1"/>
</dbReference>
<dbReference type="GO" id="GO:0003697">
    <property type="term" value="F:single-stranded DNA binding"/>
    <property type="evidence" value="ECO:0007669"/>
    <property type="project" value="UniProtKB-UniRule"/>
</dbReference>
<keyword evidence="9 10" id="KW-0227">DNA damage</keyword>
<dbReference type="HAMAP" id="MF_00365">
    <property type="entry name" value="RecF"/>
    <property type="match status" value="1"/>
</dbReference>
<dbReference type="InterPro" id="IPR042174">
    <property type="entry name" value="RecF_2"/>
</dbReference>
<dbReference type="PANTHER" id="PTHR32182:SF0">
    <property type="entry name" value="DNA REPLICATION AND REPAIR PROTEIN RECF"/>
    <property type="match status" value="1"/>
</dbReference>
<keyword evidence="4 9" id="KW-0963">Cytoplasm</keyword>
<evidence type="ECO:0000313" key="12">
    <source>
        <dbReference type="EMBL" id="AYD46793.1"/>
    </source>
</evidence>
<dbReference type="OrthoDB" id="9803889at2"/>
<dbReference type="InterPro" id="IPR003395">
    <property type="entry name" value="RecF/RecN/SMC_N"/>
</dbReference>
<dbReference type="NCBIfam" id="TIGR00611">
    <property type="entry name" value="recf"/>
    <property type="match status" value="1"/>
</dbReference>
<evidence type="ECO:0000256" key="8">
    <source>
        <dbReference type="ARBA" id="ARBA00023125"/>
    </source>
</evidence>
<dbReference type="PANTHER" id="PTHR32182">
    <property type="entry name" value="DNA REPLICATION AND REPAIR PROTEIN RECF"/>
    <property type="match status" value="1"/>
</dbReference>
<comment type="similarity">
    <text evidence="2 9 10">Belongs to the RecF family.</text>
</comment>
<sequence>MSIFQKISLLQFRNYSQQSFYFDKKIVGICGANGTGKTNLLDTIYYLCFTKSYFSKPDGKNVMHGKEGFRIEAEVENIRDTQKLTCILRENGRKEFYLDDEQYKKFSDHIGKYTCVMIAPDDAMLITGGSEERRKFLDTLLSQIYPDYLAHLINYNRILLQRNSYLKNLFEEQKTPDDLLDVLDEQLACVGEAIFLKRKIFLDTFISTILNQYESIADKDEGVDINYQTQMVEGKTMLQLLKDYRQRDLYLQRTTAGIHKDELFFSMNEQPFKLLASQGQRKSLLFALKLAEYFSIKEIKNHAPILLLDDVFEKLDANRMMNLLQKVCKDTDTQIFITDTHKERLEMAFDVLCLDYQLIEL</sequence>
<keyword evidence="9 10" id="KW-0742">SOS response</keyword>
<evidence type="ECO:0000256" key="6">
    <source>
        <dbReference type="ARBA" id="ARBA00022741"/>
    </source>
</evidence>
<dbReference type="Proteomes" id="UP000266118">
    <property type="component" value="Chromosome"/>
</dbReference>